<keyword evidence="6 7" id="KW-0472">Membrane</keyword>
<keyword evidence="3" id="KW-1003">Cell membrane</keyword>
<feature type="transmembrane region" description="Helical" evidence="7">
    <location>
        <begin position="103"/>
        <end position="126"/>
    </location>
</feature>
<keyword evidence="5 7" id="KW-1133">Transmembrane helix</keyword>
<evidence type="ECO:0000256" key="2">
    <source>
        <dbReference type="ARBA" id="ARBA00007977"/>
    </source>
</evidence>
<dbReference type="RefSeq" id="WP_062250267.1">
    <property type="nucleotide sequence ID" value="NZ_LHZA01000151.1"/>
</dbReference>
<feature type="transmembrane region" description="Helical" evidence="7">
    <location>
        <begin position="299"/>
        <end position="320"/>
    </location>
</feature>
<comment type="similarity">
    <text evidence="2">Belongs to the UPF0324 family.</text>
</comment>
<evidence type="ECO:0000313" key="8">
    <source>
        <dbReference type="EMBL" id="KXU92923.1"/>
    </source>
</evidence>
<dbReference type="InterPro" id="IPR018383">
    <property type="entry name" value="UPF0324_pro"/>
</dbReference>
<dbReference type="GO" id="GO:0005886">
    <property type="term" value="C:plasma membrane"/>
    <property type="evidence" value="ECO:0007669"/>
    <property type="project" value="UniProtKB-SubCell"/>
</dbReference>
<feature type="transmembrane region" description="Helical" evidence="7">
    <location>
        <begin position="132"/>
        <end position="155"/>
    </location>
</feature>
<gene>
    <name evidence="8" type="ORF">AD928_10105</name>
</gene>
<evidence type="ECO:0000256" key="3">
    <source>
        <dbReference type="ARBA" id="ARBA00022475"/>
    </source>
</evidence>
<evidence type="ECO:0000256" key="7">
    <source>
        <dbReference type="SAM" id="Phobius"/>
    </source>
</evidence>
<feature type="transmembrane region" description="Helical" evidence="7">
    <location>
        <begin position="332"/>
        <end position="354"/>
    </location>
</feature>
<dbReference type="Proteomes" id="UP000075473">
    <property type="component" value="Unassembled WGS sequence"/>
</dbReference>
<dbReference type="EMBL" id="LHZA01000151">
    <property type="protein sequence ID" value="KXU92923.1"/>
    <property type="molecule type" value="Genomic_DNA"/>
</dbReference>
<reference evidence="8 9" key="1">
    <citation type="submission" date="2015-06" db="EMBL/GenBank/DDBJ databases">
        <title>Improved classification and identification of acetic acid bacteria using matrix-assisted laser desorption/ionization time-of-flight mass spectrometry; Gluconobacter nephelii and Gluconobacter uchimurae are later heterotypic synonyms of Gluconobacter japonicus and Gluconobacter oxydans, respectively.</title>
        <authorList>
            <person name="Li L."/>
            <person name="Cleenwerck I."/>
            <person name="De Vuyst L."/>
            <person name="Vandamme P."/>
        </authorList>
    </citation>
    <scope>NUCLEOTIDE SEQUENCE [LARGE SCALE GENOMIC DNA]</scope>
    <source>
        <strain evidence="8 9">LMG 1625</strain>
    </source>
</reference>
<comment type="subcellular location">
    <subcellularLocation>
        <location evidence="1">Cell membrane</location>
        <topology evidence="1">Multi-pass membrane protein</topology>
    </subcellularLocation>
</comment>
<evidence type="ECO:0000256" key="6">
    <source>
        <dbReference type="ARBA" id="ARBA00023136"/>
    </source>
</evidence>
<proteinExistence type="inferred from homology"/>
<feature type="transmembrane region" description="Helical" evidence="7">
    <location>
        <begin position="268"/>
        <end position="287"/>
    </location>
</feature>
<dbReference type="AlphaFoldDB" id="A0A149Q6S0"/>
<keyword evidence="4 7" id="KW-0812">Transmembrane</keyword>
<protein>
    <recommendedName>
        <fullName evidence="10">Sulfate exporter family transporter</fullName>
    </recommendedName>
</protein>
<name>A0A149Q6S0_9PROT</name>
<sequence length="357" mass="36106">MTKPANFSLLHTARTLLPGIGLCVAITAAAYALQSVEVLLFGKAWLEALVLAILLGTCVRSLWSPDAGWQAGICFSARTLLEISVVLLGVSISAASVVSLGPVLLVGIAAVVAAAILVSFGIGTLLGLPPRMALLVACGNAICGNSAIAAVAPVIRADAKDVAASIAFTAVLGVVVVLGLPVLGIAAGMTGISFGIFAGMTVYAVPQVLAATLPLGTLAVQMGTVVKLVRVLMLGPVCFALSLLAPKLPPEKPDGSDITAGPASPKRAGFAQFVPWFILGFLALMLCRTFGLVPAGWIAPINQVATVLTVISMAALGLGVNARTVTRAGGRVTTAVVLSLAGLGVLSLLLLDVVHLR</sequence>
<dbReference type="PANTHER" id="PTHR30106">
    <property type="entry name" value="INNER MEMBRANE PROTEIN YEIH-RELATED"/>
    <property type="match status" value="1"/>
</dbReference>
<evidence type="ECO:0000313" key="9">
    <source>
        <dbReference type="Proteomes" id="UP000075473"/>
    </source>
</evidence>
<dbReference type="Pfam" id="PF03601">
    <property type="entry name" value="Cons_hypoth698"/>
    <property type="match status" value="1"/>
</dbReference>
<comment type="caution">
    <text evidence="8">The sequence shown here is derived from an EMBL/GenBank/DDBJ whole genome shotgun (WGS) entry which is preliminary data.</text>
</comment>
<organism evidence="8 9">
    <name type="scientific">Acetobacter cerevisiae</name>
    <dbReference type="NCBI Taxonomy" id="178900"/>
    <lineage>
        <taxon>Bacteria</taxon>
        <taxon>Pseudomonadati</taxon>
        <taxon>Pseudomonadota</taxon>
        <taxon>Alphaproteobacteria</taxon>
        <taxon>Acetobacterales</taxon>
        <taxon>Acetobacteraceae</taxon>
        <taxon>Acetobacter</taxon>
    </lineage>
</organism>
<feature type="transmembrane region" description="Helical" evidence="7">
    <location>
        <begin position="162"/>
        <end position="186"/>
    </location>
</feature>
<feature type="transmembrane region" description="Helical" evidence="7">
    <location>
        <begin position="45"/>
        <end position="63"/>
    </location>
</feature>
<evidence type="ECO:0000256" key="5">
    <source>
        <dbReference type="ARBA" id="ARBA00022989"/>
    </source>
</evidence>
<evidence type="ECO:0000256" key="1">
    <source>
        <dbReference type="ARBA" id="ARBA00004651"/>
    </source>
</evidence>
<feature type="transmembrane region" description="Helical" evidence="7">
    <location>
        <begin position="228"/>
        <end position="248"/>
    </location>
</feature>
<evidence type="ECO:0008006" key="10">
    <source>
        <dbReference type="Google" id="ProtNLM"/>
    </source>
</evidence>
<feature type="transmembrane region" description="Helical" evidence="7">
    <location>
        <begin position="15"/>
        <end position="33"/>
    </location>
</feature>
<feature type="transmembrane region" description="Helical" evidence="7">
    <location>
        <begin position="192"/>
        <end position="216"/>
    </location>
</feature>
<dbReference type="PANTHER" id="PTHR30106:SF2">
    <property type="entry name" value="UPF0324 INNER MEMBRANE PROTEIN YEIH"/>
    <property type="match status" value="1"/>
</dbReference>
<dbReference type="PATRIC" id="fig|178900.5.peg.1223"/>
<accession>A0A149Q6S0</accession>
<evidence type="ECO:0000256" key="4">
    <source>
        <dbReference type="ARBA" id="ARBA00022692"/>
    </source>
</evidence>
<feature type="transmembrane region" description="Helical" evidence="7">
    <location>
        <begin position="69"/>
        <end position="91"/>
    </location>
</feature>